<dbReference type="PANTHER" id="PTHR43434:SF3">
    <property type="entry name" value="GMP_IMP NUCLEOTIDASE YRFG"/>
    <property type="match status" value="1"/>
</dbReference>
<sequence length="452" mass="48295">MDIQGAIFDCDGTLVDSMGMWRSASSWICEHHGVEPLPFEQIESLALRETCDMYHDEKGIGDSGEGLYEELCAHVRDAYEHEVPLMPGAREFLDELAAAGVPMVIASSTPVRELRCALAAHGLDHYFSDIVSTEDVGGRDKEFPDVYLEAARRLGTPREAMWVFEDAPFGVRTARRAGFAVVGLFNDHDGRREEDVRPWCDVFVHGFAELSLPLLRDYERPAAAHGAALRALVVAGSPEPSSPELLACLADEADYVVVADGGADACRAAGVVPDLFCGDDDSASCEAVSWARDAARATVSFPSEKYATDLALALDCARHEAARRGAPLAVTLTCASGGRPDHALAVVGQLAGAGCASARVVEDGYEMRIVSATGESRWELGPEAVGRTFSAIAVAPDTRVDERGMRWELTDKPMDLLGDLGVSNVVTSADAAIVCRSGAVAAYLLSAADPHR</sequence>
<feature type="domain" description="Thiamin pyrophosphokinase thiamin-binding" evidence="7">
    <location>
        <begin position="385"/>
        <end position="438"/>
    </location>
</feature>
<evidence type="ECO:0000256" key="3">
    <source>
        <dbReference type="ARBA" id="ARBA00022777"/>
    </source>
</evidence>
<evidence type="ECO:0000256" key="5">
    <source>
        <dbReference type="NCBIfam" id="TIGR01378"/>
    </source>
</evidence>
<dbReference type="InterPro" id="IPR050155">
    <property type="entry name" value="HAD-like_hydrolase_sf"/>
</dbReference>
<dbReference type="EC" id="2.7.6.2" evidence="5"/>
<dbReference type="GO" id="GO:0005524">
    <property type="term" value="F:ATP binding"/>
    <property type="evidence" value="ECO:0007669"/>
    <property type="project" value="UniProtKB-KW"/>
</dbReference>
<dbReference type="NCBIfam" id="TIGR01378">
    <property type="entry name" value="thi_PPkinase"/>
    <property type="match status" value="1"/>
</dbReference>
<dbReference type="GO" id="GO:0005829">
    <property type="term" value="C:cytosol"/>
    <property type="evidence" value="ECO:0007669"/>
    <property type="project" value="TreeGrafter"/>
</dbReference>
<evidence type="ECO:0000256" key="4">
    <source>
        <dbReference type="ARBA" id="ARBA00022840"/>
    </source>
</evidence>
<dbReference type="GO" id="GO:0004788">
    <property type="term" value="F:thiamine diphosphokinase activity"/>
    <property type="evidence" value="ECO:0007669"/>
    <property type="project" value="UniProtKB-UniRule"/>
</dbReference>
<dbReference type="Gene3D" id="1.10.150.240">
    <property type="entry name" value="Putative phosphatase, domain 2"/>
    <property type="match status" value="1"/>
</dbReference>
<dbReference type="InterPro" id="IPR036759">
    <property type="entry name" value="TPK_catalytic_sf"/>
</dbReference>
<dbReference type="PANTHER" id="PTHR43434">
    <property type="entry name" value="PHOSPHOGLYCOLATE PHOSPHATASE"/>
    <property type="match status" value="1"/>
</dbReference>
<gene>
    <name evidence="8" type="ORF">IAA42_03225</name>
</gene>
<dbReference type="InterPro" id="IPR007371">
    <property type="entry name" value="TPK_catalytic"/>
</dbReference>
<dbReference type="GO" id="GO:0006281">
    <property type="term" value="P:DNA repair"/>
    <property type="evidence" value="ECO:0007669"/>
    <property type="project" value="TreeGrafter"/>
</dbReference>
<organism evidence="8 9">
    <name type="scientific">Candidatus Olsenella excrementavium</name>
    <dbReference type="NCBI Taxonomy" id="2838709"/>
    <lineage>
        <taxon>Bacteria</taxon>
        <taxon>Bacillati</taxon>
        <taxon>Actinomycetota</taxon>
        <taxon>Coriobacteriia</taxon>
        <taxon>Coriobacteriales</taxon>
        <taxon>Atopobiaceae</taxon>
        <taxon>Olsenella</taxon>
    </lineage>
</organism>
<evidence type="ECO:0000256" key="2">
    <source>
        <dbReference type="ARBA" id="ARBA00022741"/>
    </source>
</evidence>
<dbReference type="InterPro" id="IPR041492">
    <property type="entry name" value="HAD_2"/>
</dbReference>
<evidence type="ECO:0000313" key="9">
    <source>
        <dbReference type="Proteomes" id="UP000824133"/>
    </source>
</evidence>
<evidence type="ECO:0000256" key="1">
    <source>
        <dbReference type="ARBA" id="ARBA00022679"/>
    </source>
</evidence>
<dbReference type="Pfam" id="PF13419">
    <property type="entry name" value="HAD_2"/>
    <property type="match status" value="1"/>
</dbReference>
<evidence type="ECO:0000259" key="6">
    <source>
        <dbReference type="Pfam" id="PF04263"/>
    </source>
</evidence>
<dbReference type="InterPro" id="IPR006439">
    <property type="entry name" value="HAD-SF_hydro_IA"/>
</dbReference>
<dbReference type="GO" id="GO:0006772">
    <property type="term" value="P:thiamine metabolic process"/>
    <property type="evidence" value="ECO:0007669"/>
    <property type="project" value="UniProtKB-UniRule"/>
</dbReference>
<dbReference type="GO" id="GO:0016301">
    <property type="term" value="F:kinase activity"/>
    <property type="evidence" value="ECO:0007669"/>
    <property type="project" value="UniProtKB-KW"/>
</dbReference>
<dbReference type="CDD" id="cd07995">
    <property type="entry name" value="TPK"/>
    <property type="match status" value="1"/>
</dbReference>
<dbReference type="SFLD" id="SFLDG01129">
    <property type="entry name" value="C1.5:_HAD__Beta-PGM__Phosphata"/>
    <property type="match status" value="1"/>
</dbReference>
<dbReference type="GO" id="GO:0009229">
    <property type="term" value="P:thiamine diphosphate biosynthetic process"/>
    <property type="evidence" value="ECO:0007669"/>
    <property type="project" value="InterPro"/>
</dbReference>
<name>A0A9D2CHS4_9ACTN</name>
<dbReference type="InterPro" id="IPR007373">
    <property type="entry name" value="Thiamin_PyroPKinase_B1-bd"/>
</dbReference>
<dbReference type="InterPro" id="IPR036412">
    <property type="entry name" value="HAD-like_sf"/>
</dbReference>
<reference evidence="8" key="1">
    <citation type="journal article" date="2021" name="PeerJ">
        <title>Extensive microbial diversity within the chicken gut microbiome revealed by metagenomics and culture.</title>
        <authorList>
            <person name="Gilroy R."/>
            <person name="Ravi A."/>
            <person name="Getino M."/>
            <person name="Pursley I."/>
            <person name="Horton D.L."/>
            <person name="Alikhan N.F."/>
            <person name="Baker D."/>
            <person name="Gharbi K."/>
            <person name="Hall N."/>
            <person name="Watson M."/>
            <person name="Adriaenssens E.M."/>
            <person name="Foster-Nyarko E."/>
            <person name="Jarju S."/>
            <person name="Secka A."/>
            <person name="Antonio M."/>
            <person name="Oren A."/>
            <person name="Chaudhuri R.R."/>
            <person name="La Ragione R."/>
            <person name="Hildebrand F."/>
            <person name="Pallen M.J."/>
        </authorList>
    </citation>
    <scope>NUCLEOTIDE SEQUENCE</scope>
    <source>
        <strain evidence="8">ChiHjej10B9-743</strain>
    </source>
</reference>
<dbReference type="AlphaFoldDB" id="A0A9D2CHS4"/>
<dbReference type="Proteomes" id="UP000824133">
    <property type="component" value="Unassembled WGS sequence"/>
</dbReference>
<evidence type="ECO:0000259" key="7">
    <source>
        <dbReference type="Pfam" id="PF04265"/>
    </source>
</evidence>
<proteinExistence type="predicted"/>
<dbReference type="GO" id="GO:0030975">
    <property type="term" value="F:thiamine binding"/>
    <property type="evidence" value="ECO:0007669"/>
    <property type="project" value="InterPro"/>
</dbReference>
<dbReference type="InterPro" id="IPR023198">
    <property type="entry name" value="PGP-like_dom2"/>
</dbReference>
<dbReference type="Pfam" id="PF04265">
    <property type="entry name" value="TPK_B1_binding"/>
    <property type="match status" value="1"/>
</dbReference>
<accession>A0A9D2CHS4</accession>
<dbReference type="InterPro" id="IPR006282">
    <property type="entry name" value="Thi_PPkinase"/>
</dbReference>
<keyword evidence="4" id="KW-0067">ATP-binding</keyword>
<dbReference type="CDD" id="cd07505">
    <property type="entry name" value="HAD_BPGM-like"/>
    <property type="match status" value="1"/>
</dbReference>
<comment type="caution">
    <text evidence="8">The sequence shown here is derived from an EMBL/GenBank/DDBJ whole genome shotgun (WGS) entry which is preliminary data.</text>
</comment>
<dbReference type="SUPFAM" id="SSF56784">
    <property type="entry name" value="HAD-like"/>
    <property type="match status" value="1"/>
</dbReference>
<dbReference type="Gene3D" id="3.40.50.10240">
    <property type="entry name" value="Thiamin pyrophosphokinase, catalytic domain"/>
    <property type="match status" value="1"/>
</dbReference>
<dbReference type="InterPro" id="IPR023214">
    <property type="entry name" value="HAD_sf"/>
</dbReference>
<keyword evidence="2" id="KW-0547">Nucleotide-binding</keyword>
<keyword evidence="3" id="KW-0418">Kinase</keyword>
<dbReference type="SUPFAM" id="SSF63999">
    <property type="entry name" value="Thiamin pyrophosphokinase, catalytic domain"/>
    <property type="match status" value="1"/>
</dbReference>
<keyword evidence="1 8" id="KW-0808">Transferase</keyword>
<reference evidence="8" key="2">
    <citation type="submission" date="2021-04" db="EMBL/GenBank/DDBJ databases">
        <authorList>
            <person name="Gilroy R."/>
        </authorList>
    </citation>
    <scope>NUCLEOTIDE SEQUENCE</scope>
    <source>
        <strain evidence="8">ChiHjej10B9-743</strain>
    </source>
</reference>
<dbReference type="Gene3D" id="3.40.50.1000">
    <property type="entry name" value="HAD superfamily/HAD-like"/>
    <property type="match status" value="1"/>
</dbReference>
<dbReference type="SFLD" id="SFLDS00003">
    <property type="entry name" value="Haloacid_Dehalogenase"/>
    <property type="match status" value="1"/>
</dbReference>
<protein>
    <recommendedName>
        <fullName evidence="5">Thiamine diphosphokinase</fullName>
        <ecNumber evidence="5">2.7.6.2</ecNumber>
    </recommendedName>
</protein>
<dbReference type="NCBIfam" id="TIGR01509">
    <property type="entry name" value="HAD-SF-IA-v3"/>
    <property type="match status" value="1"/>
</dbReference>
<dbReference type="Pfam" id="PF04263">
    <property type="entry name" value="TPK_catalytic"/>
    <property type="match status" value="1"/>
</dbReference>
<dbReference type="GO" id="GO:0008967">
    <property type="term" value="F:phosphoglycolate phosphatase activity"/>
    <property type="evidence" value="ECO:0007669"/>
    <property type="project" value="TreeGrafter"/>
</dbReference>
<evidence type="ECO:0000313" key="8">
    <source>
        <dbReference type="EMBL" id="HIY79427.1"/>
    </source>
</evidence>
<feature type="domain" description="Thiamin pyrophosphokinase catalytic" evidence="6">
    <location>
        <begin position="249"/>
        <end position="351"/>
    </location>
</feature>
<dbReference type="EMBL" id="DXCP01000024">
    <property type="protein sequence ID" value="HIY79427.1"/>
    <property type="molecule type" value="Genomic_DNA"/>
</dbReference>